<dbReference type="RefSeq" id="XP_060674709.1">
    <property type="nucleotide sequence ID" value="XM_060818726.1"/>
</dbReference>
<proteinExistence type="predicted"/>
<dbReference type="InterPro" id="IPR052812">
    <property type="entry name" value="Plant_DnaJ_domain"/>
</dbReference>
<sequence>MEYSQLGIHSILSSVSGKVDKQNAHFFGVTINEQQAECGIVVRVTSNAQSKFKLLYFEQDVNGGYGLALQVIDEIDGALGDGKGAVEVILKMVIVCFPLLNAAYLLNLIVCTLICVLI</sequence>
<reference evidence="3" key="1">
    <citation type="submission" date="2025-08" db="UniProtKB">
        <authorList>
            <consortium name="RefSeq"/>
        </authorList>
    </citation>
    <scope>IDENTIFICATION</scope>
    <source>
        <tissue evidence="3">Seedling</tissue>
    </source>
</reference>
<keyword evidence="1" id="KW-1133">Transmembrane helix</keyword>
<dbReference type="PANTHER" id="PTHR44272">
    <property type="entry name" value="DNAJ DOMAIN (PROKARYOTIC HEAT SHOCK PROTEIN)"/>
    <property type="match status" value="1"/>
</dbReference>
<evidence type="ECO:0000313" key="3">
    <source>
        <dbReference type="RefSeq" id="XP_060674709.1"/>
    </source>
</evidence>
<dbReference type="PANTHER" id="PTHR44272:SF3">
    <property type="entry name" value="J DOMAIN-CONTAINING PROTEIN"/>
    <property type="match status" value="1"/>
</dbReference>
<feature type="transmembrane region" description="Helical" evidence="1">
    <location>
        <begin position="89"/>
        <end position="117"/>
    </location>
</feature>
<accession>A0ABM4AD93</accession>
<keyword evidence="1" id="KW-0812">Transmembrane</keyword>
<name>A0ABM4AD93_ZIZJJ</name>
<evidence type="ECO:0000256" key="1">
    <source>
        <dbReference type="SAM" id="Phobius"/>
    </source>
</evidence>
<protein>
    <submittedName>
        <fullName evidence="3">Uncharacterized protein LOC132804410 isoform X3</fullName>
    </submittedName>
</protein>
<organism evidence="2 3">
    <name type="scientific">Ziziphus jujuba</name>
    <name type="common">Chinese jujube</name>
    <name type="synonym">Ziziphus sativa</name>
    <dbReference type="NCBI Taxonomy" id="326968"/>
    <lineage>
        <taxon>Eukaryota</taxon>
        <taxon>Viridiplantae</taxon>
        <taxon>Streptophyta</taxon>
        <taxon>Embryophyta</taxon>
        <taxon>Tracheophyta</taxon>
        <taxon>Spermatophyta</taxon>
        <taxon>Magnoliopsida</taxon>
        <taxon>eudicotyledons</taxon>
        <taxon>Gunneridae</taxon>
        <taxon>Pentapetalae</taxon>
        <taxon>rosids</taxon>
        <taxon>fabids</taxon>
        <taxon>Rosales</taxon>
        <taxon>Rhamnaceae</taxon>
        <taxon>Paliureae</taxon>
        <taxon>Ziziphus</taxon>
    </lineage>
</organism>
<keyword evidence="1" id="KW-0472">Membrane</keyword>
<gene>
    <name evidence="3" type="primary">LOC132804410</name>
</gene>
<dbReference type="Proteomes" id="UP001652623">
    <property type="component" value="Chromosome 7"/>
</dbReference>
<dbReference type="GeneID" id="132804410"/>
<keyword evidence="2" id="KW-1185">Reference proteome</keyword>
<evidence type="ECO:0000313" key="2">
    <source>
        <dbReference type="Proteomes" id="UP001652623"/>
    </source>
</evidence>